<evidence type="ECO:0000313" key="2">
    <source>
        <dbReference type="EMBL" id="QDR79464.1"/>
    </source>
</evidence>
<dbReference type="InterPro" id="IPR050682">
    <property type="entry name" value="ModA/WtpA"/>
</dbReference>
<dbReference type="PANTHER" id="PTHR30632:SF16">
    <property type="entry name" value="MOLYBDATE_TUNGSTATE-BINDING PROTEIN WTPA"/>
    <property type="match status" value="1"/>
</dbReference>
<accession>A0A517DQ20</accession>
<proteinExistence type="inferred from homology"/>
<dbReference type="AlphaFoldDB" id="A0A517DQ20"/>
<evidence type="ECO:0000313" key="3">
    <source>
        <dbReference type="Proteomes" id="UP000320776"/>
    </source>
</evidence>
<dbReference type="GO" id="GO:0030973">
    <property type="term" value="F:molybdate ion binding"/>
    <property type="evidence" value="ECO:0007669"/>
    <property type="project" value="TreeGrafter"/>
</dbReference>
<reference evidence="2 3" key="1">
    <citation type="submission" date="2019-02" db="EMBL/GenBank/DDBJ databases">
        <title>Closed genome of Sporomusa termitida DSM 4440.</title>
        <authorList>
            <person name="Poehlein A."/>
            <person name="Daniel R."/>
        </authorList>
    </citation>
    <scope>NUCLEOTIDE SEQUENCE [LARGE SCALE GENOMIC DNA]</scope>
    <source>
        <strain evidence="2 3">DSM 4440</strain>
    </source>
</reference>
<organism evidence="2 3">
    <name type="scientific">Sporomusa termitida</name>
    <dbReference type="NCBI Taxonomy" id="2377"/>
    <lineage>
        <taxon>Bacteria</taxon>
        <taxon>Bacillati</taxon>
        <taxon>Bacillota</taxon>
        <taxon>Negativicutes</taxon>
        <taxon>Selenomonadales</taxon>
        <taxon>Sporomusaceae</taxon>
        <taxon>Sporomusa</taxon>
    </lineage>
</organism>
<dbReference type="CDD" id="cd13540">
    <property type="entry name" value="PBP2_ModA_WtpA"/>
    <property type="match status" value="1"/>
</dbReference>
<dbReference type="GO" id="GO:0015689">
    <property type="term" value="P:molybdate ion transport"/>
    <property type="evidence" value="ECO:0007669"/>
    <property type="project" value="TreeGrafter"/>
</dbReference>
<keyword evidence="3" id="KW-1185">Reference proteome</keyword>
<gene>
    <name evidence="2" type="ORF">SPTER_07390</name>
</gene>
<dbReference type="KEGG" id="sted:SPTER_07390"/>
<dbReference type="Pfam" id="PF13531">
    <property type="entry name" value="SBP_bac_11"/>
    <property type="match status" value="1"/>
</dbReference>
<dbReference type="Proteomes" id="UP000320776">
    <property type="component" value="Chromosome"/>
</dbReference>
<sequence length="305" mass="34383">MTKKLTIFHAGSLSRVLQPIALAFELQNPGISVHLEGSGARMAARKAIQHPDTCDIVASADYSIIDDFLKPEYATFNIQLAKNRLVLSFSDQSQYANAIQPDNWYNILLKPGVTYGHTDPELDPAGYRTKLCWQLAERYYKQAGLFNCLNTNLLPENILTDSAIIRSRLTSGKLDYFFGYESTARQNSYRFINLPDAINFSADEYSSYYEQAALQLSGKQPGTVMTVKGQPIIYSITLIETTRRRDLALQFLEFLLDQGTAPIVAAGLIPLSPPIIPPKDNLHLPFRLRRFFNLSQCLDHIREDV</sequence>
<dbReference type="Gene3D" id="3.40.190.10">
    <property type="entry name" value="Periplasmic binding protein-like II"/>
    <property type="match status" value="2"/>
</dbReference>
<dbReference type="SUPFAM" id="SSF53850">
    <property type="entry name" value="Periplasmic binding protein-like II"/>
    <property type="match status" value="1"/>
</dbReference>
<dbReference type="RefSeq" id="WP_170233132.1">
    <property type="nucleotide sequence ID" value="NZ_CP036259.1"/>
</dbReference>
<evidence type="ECO:0000256" key="1">
    <source>
        <dbReference type="ARBA" id="ARBA00009438"/>
    </source>
</evidence>
<dbReference type="EMBL" id="CP036259">
    <property type="protein sequence ID" value="QDR79464.1"/>
    <property type="molecule type" value="Genomic_DNA"/>
</dbReference>
<comment type="similarity">
    <text evidence="1">Belongs to the bacterial solute-binding protein 1 family. WtpA subfamily.</text>
</comment>
<name>A0A517DQ20_9FIRM</name>
<dbReference type="PANTHER" id="PTHR30632">
    <property type="entry name" value="MOLYBDATE-BINDING PERIPLASMIC PROTEIN"/>
    <property type="match status" value="1"/>
</dbReference>
<protein>
    <submittedName>
        <fullName evidence="2">Tungstate ABC transporter binding protein WtpA</fullName>
    </submittedName>
</protein>